<gene>
    <name evidence="1" type="ORF">dnl_25730</name>
</gene>
<dbReference type="AlphaFoldDB" id="A0A975GGF8"/>
<dbReference type="Gene3D" id="3.10.450.530">
    <property type="entry name" value="Ribonuclease toxin, BrnT, of type II toxin-antitoxin system"/>
    <property type="match status" value="1"/>
</dbReference>
<dbReference type="Proteomes" id="UP000663720">
    <property type="component" value="Chromosome"/>
</dbReference>
<sequence length="92" mass="11134">MKFEWDENKNLENIKKHGISFEISQKAFLDAHRIIAEDIKHSNENEKRYFCFGKIDNDIITVRFTIRDKNIRIFGSGIWREGRKKYEEKNQL</sequence>
<name>A0A975GGF8_9BACT</name>
<dbReference type="Pfam" id="PF04365">
    <property type="entry name" value="BrnT_toxin"/>
    <property type="match status" value="1"/>
</dbReference>
<protein>
    <submittedName>
        <fullName evidence="1">Toxin-antitoxin system, toxin component, type II BrnT</fullName>
    </submittedName>
</protein>
<keyword evidence="2" id="KW-1185">Reference proteome</keyword>
<dbReference type="EMBL" id="CP061799">
    <property type="protein sequence ID" value="QTA80276.1"/>
    <property type="molecule type" value="Genomic_DNA"/>
</dbReference>
<proteinExistence type="predicted"/>
<evidence type="ECO:0000313" key="2">
    <source>
        <dbReference type="Proteomes" id="UP000663720"/>
    </source>
</evidence>
<reference evidence="1" key="1">
    <citation type="journal article" date="2021" name="Microb. Physiol.">
        <title>Proteogenomic Insights into the Physiology of Marine, Sulfate-Reducing, Filamentous Desulfonema limicola and Desulfonema magnum.</title>
        <authorList>
            <person name="Schnaars V."/>
            <person name="Wohlbrand L."/>
            <person name="Scheve S."/>
            <person name="Hinrichs C."/>
            <person name="Reinhardt R."/>
            <person name="Rabus R."/>
        </authorList>
    </citation>
    <scope>NUCLEOTIDE SEQUENCE</scope>
    <source>
        <strain evidence="1">5ac10</strain>
    </source>
</reference>
<evidence type="ECO:0000313" key="1">
    <source>
        <dbReference type="EMBL" id="QTA80276.1"/>
    </source>
</evidence>
<accession>A0A975GGF8</accession>
<dbReference type="InterPro" id="IPR007460">
    <property type="entry name" value="BrnT_toxin"/>
</dbReference>
<dbReference type="RefSeq" id="WP_207691942.1">
    <property type="nucleotide sequence ID" value="NZ_CP061799.1"/>
</dbReference>
<dbReference type="InterPro" id="IPR038573">
    <property type="entry name" value="BrnT_sf"/>
</dbReference>
<organism evidence="1 2">
    <name type="scientific">Desulfonema limicola</name>
    <dbReference type="NCBI Taxonomy" id="45656"/>
    <lineage>
        <taxon>Bacteria</taxon>
        <taxon>Pseudomonadati</taxon>
        <taxon>Thermodesulfobacteriota</taxon>
        <taxon>Desulfobacteria</taxon>
        <taxon>Desulfobacterales</taxon>
        <taxon>Desulfococcaceae</taxon>
        <taxon>Desulfonema</taxon>
    </lineage>
</organism>
<dbReference type="KEGG" id="dli:dnl_25730"/>